<accession>A0A0G4H9A2</accession>
<feature type="compositionally biased region" description="Polar residues" evidence="1">
    <location>
        <begin position="736"/>
        <end position="752"/>
    </location>
</feature>
<feature type="compositionally biased region" description="Pro residues" evidence="1">
    <location>
        <begin position="755"/>
        <end position="766"/>
    </location>
</feature>
<feature type="compositionally biased region" description="Pro residues" evidence="1">
    <location>
        <begin position="437"/>
        <end position="454"/>
    </location>
</feature>
<dbReference type="EMBL" id="CDMZ01002057">
    <property type="protein sequence ID" value="CEM40534.1"/>
    <property type="molecule type" value="Genomic_DNA"/>
</dbReference>
<feature type="compositionally biased region" description="Basic residues" evidence="1">
    <location>
        <begin position="713"/>
        <end position="724"/>
    </location>
</feature>
<feature type="compositionally biased region" description="Low complexity" evidence="1">
    <location>
        <begin position="595"/>
        <end position="605"/>
    </location>
</feature>
<organism evidence="2">
    <name type="scientific">Chromera velia CCMP2878</name>
    <dbReference type="NCBI Taxonomy" id="1169474"/>
    <lineage>
        <taxon>Eukaryota</taxon>
        <taxon>Sar</taxon>
        <taxon>Alveolata</taxon>
        <taxon>Colpodellida</taxon>
        <taxon>Chromeraceae</taxon>
        <taxon>Chromera</taxon>
    </lineage>
</organism>
<feature type="compositionally biased region" description="Low complexity" evidence="1">
    <location>
        <begin position="877"/>
        <end position="896"/>
    </location>
</feature>
<dbReference type="VEuPathDB" id="CryptoDB:Cvel_25376"/>
<feature type="region of interest" description="Disordered" evidence="1">
    <location>
        <begin position="845"/>
        <end position="969"/>
    </location>
</feature>
<sequence length="969" mass="104203">MSFEFDYKQANLDFDTLVQQDADGCAKSLRLLLSIADMKRKSIEEAGKDISDLLKTEGLLTVAQGSWTQGTALPDSRLDVSVPQDRGLVRSRQILQSDPVQQIFRVEQEIDSWRLILRHVKTGVHLDVTSRCPCANEPLYKAEHIRRALTWARDDQLKLCVVLLRLWLRKYKEDINPKDGFPNSDTFTLLLIFYCTHRSHAPVTPLIKCAMAQDRSLTISPDNNPYSEPDTVPLRDPDRDPNSPVVIEVRQLMSEFLLWLNNDLAGLEVHFEYTSRQIEPRPIVPEEEVPHWVVLEPFTKAEKCPPRLHIQNWPAIRSVLRQKIAKTLRTAFGSIPPPKNALLRPCPRLQPSYTTTVSESRHGGPQILRLKRVKIPPPSLPQPPPPMIDLTLDESQWPSFLPVKGDPAGTETGRWGMRALKMETGEQGVNPLHPAALPEPPQPENASPPLPPTSPTSSTSSCMEITEEESSGTGRENAAGGGGKKKTGDEEVAVYRGSLAHPHQHRPYEWAGGARGVPETFNVPHPSRLPAQPNNSLNGPVPPTGSSQCSPSSSQRQSIAGWKGQPYTNPAASSQGFSNTQNQTGGIGGHHMMPSASSQSSGMCASQSNANWTMWRAQMGHNSTVPPCYHQHHPAQTPPPNLAGVGGMHNFSQHGATPRYGFPPYPPRPPFGFGGAPFNGCFPFPQCPPAPSQVCNAFKKENDNSRSKSQKSNSKKAKHNHPAKKPLVIGDPTALNPPNTLIESFPPSSQYGTAPLPPLSDPPPTQAQPQKTTNSQPFESVTNPDDIPLFAREAVLRRKALIAQQAETTQPAPAAAAAAAAAVPVAAAAAALPTAPILVLPPSLLSSSSASQKNDTSLPQGQKRAREETTTEGVPGARPVQAVSVPPVAATAVQPGSVGGVPPLPPVSHASSFSSAASTNAVRWGVLEDTDKDKETAQGQGVAPATGEGDGRNGGGSEGATEGGSDGGI</sequence>
<feature type="compositionally biased region" description="Low complexity" evidence="1">
    <location>
        <begin position="546"/>
        <end position="558"/>
    </location>
</feature>
<reference evidence="2" key="1">
    <citation type="submission" date="2014-11" db="EMBL/GenBank/DDBJ databases">
        <authorList>
            <person name="Otto D Thomas"/>
            <person name="Naeem Raeece"/>
        </authorList>
    </citation>
    <scope>NUCLEOTIDE SEQUENCE</scope>
</reference>
<feature type="region of interest" description="Disordered" evidence="1">
    <location>
        <begin position="219"/>
        <end position="240"/>
    </location>
</feature>
<feature type="region of interest" description="Disordered" evidence="1">
    <location>
        <begin position="519"/>
        <end position="605"/>
    </location>
</feature>
<feature type="region of interest" description="Disordered" evidence="1">
    <location>
        <begin position="428"/>
        <end position="488"/>
    </location>
</feature>
<feature type="region of interest" description="Disordered" evidence="1">
    <location>
        <begin position="701"/>
        <end position="785"/>
    </location>
</feature>
<dbReference type="AlphaFoldDB" id="A0A0G4H9A2"/>
<evidence type="ECO:0000256" key="1">
    <source>
        <dbReference type="SAM" id="MobiDB-lite"/>
    </source>
</evidence>
<protein>
    <submittedName>
        <fullName evidence="2">Uncharacterized protein</fullName>
    </submittedName>
</protein>
<feature type="compositionally biased region" description="Polar residues" evidence="1">
    <location>
        <begin position="566"/>
        <end position="584"/>
    </location>
</feature>
<gene>
    <name evidence="2" type="ORF">Cvel_25376</name>
</gene>
<feature type="compositionally biased region" description="Polar residues" evidence="1">
    <location>
        <begin position="774"/>
        <end position="783"/>
    </location>
</feature>
<feature type="compositionally biased region" description="Gly residues" evidence="1">
    <location>
        <begin position="952"/>
        <end position="969"/>
    </location>
</feature>
<feature type="compositionally biased region" description="Low complexity" evidence="1">
    <location>
        <begin position="907"/>
        <end position="918"/>
    </location>
</feature>
<evidence type="ECO:0000313" key="2">
    <source>
        <dbReference type="EMBL" id="CEM40534.1"/>
    </source>
</evidence>
<name>A0A0G4H9A2_9ALVE</name>
<proteinExistence type="predicted"/>